<keyword evidence="1" id="KW-1133">Transmembrane helix</keyword>
<keyword evidence="1" id="KW-0812">Transmembrane</keyword>
<dbReference type="AlphaFoldDB" id="A0AAE0Y1R7"/>
<keyword evidence="1" id="KW-0472">Membrane</keyword>
<comment type="caution">
    <text evidence="2">The sequence shown here is derived from an EMBL/GenBank/DDBJ whole genome shotgun (WGS) entry which is preliminary data.</text>
</comment>
<evidence type="ECO:0000313" key="3">
    <source>
        <dbReference type="Proteomes" id="UP001283361"/>
    </source>
</evidence>
<reference evidence="2" key="1">
    <citation type="journal article" date="2023" name="G3 (Bethesda)">
        <title>A reference genome for the long-term kleptoplast-retaining sea slug Elysia crispata morphotype clarki.</title>
        <authorList>
            <person name="Eastman K.E."/>
            <person name="Pendleton A.L."/>
            <person name="Shaikh M.A."/>
            <person name="Suttiyut T."/>
            <person name="Ogas R."/>
            <person name="Tomko P."/>
            <person name="Gavelis G."/>
            <person name="Widhalm J.R."/>
            <person name="Wisecaver J.H."/>
        </authorList>
    </citation>
    <scope>NUCLEOTIDE SEQUENCE</scope>
    <source>
        <strain evidence="2">ECLA1</strain>
    </source>
</reference>
<protein>
    <submittedName>
        <fullName evidence="2">Uncharacterized protein</fullName>
    </submittedName>
</protein>
<organism evidence="2 3">
    <name type="scientific">Elysia crispata</name>
    <name type="common">lettuce slug</name>
    <dbReference type="NCBI Taxonomy" id="231223"/>
    <lineage>
        <taxon>Eukaryota</taxon>
        <taxon>Metazoa</taxon>
        <taxon>Spiralia</taxon>
        <taxon>Lophotrochozoa</taxon>
        <taxon>Mollusca</taxon>
        <taxon>Gastropoda</taxon>
        <taxon>Heterobranchia</taxon>
        <taxon>Euthyneura</taxon>
        <taxon>Panpulmonata</taxon>
        <taxon>Sacoglossa</taxon>
        <taxon>Placobranchoidea</taxon>
        <taxon>Plakobranchidae</taxon>
        <taxon>Elysia</taxon>
    </lineage>
</organism>
<name>A0AAE0Y1R7_9GAST</name>
<dbReference type="EMBL" id="JAWDGP010007172">
    <property type="protein sequence ID" value="KAK3728824.1"/>
    <property type="molecule type" value="Genomic_DNA"/>
</dbReference>
<keyword evidence="3" id="KW-1185">Reference proteome</keyword>
<evidence type="ECO:0000256" key="1">
    <source>
        <dbReference type="SAM" id="Phobius"/>
    </source>
</evidence>
<proteinExistence type="predicted"/>
<sequence length="77" mass="8547">MLSRLMMSCHSQSTGNYCPPVVNSAVLFRSASRKTTKLLELRAMVGTKITSVFLTVAACCILFDKASRFLVYRVGRI</sequence>
<accession>A0AAE0Y1R7</accession>
<evidence type="ECO:0000313" key="2">
    <source>
        <dbReference type="EMBL" id="KAK3728824.1"/>
    </source>
</evidence>
<dbReference type="Proteomes" id="UP001283361">
    <property type="component" value="Unassembled WGS sequence"/>
</dbReference>
<feature type="transmembrane region" description="Helical" evidence="1">
    <location>
        <begin position="43"/>
        <end position="63"/>
    </location>
</feature>
<gene>
    <name evidence="2" type="ORF">RRG08_013546</name>
</gene>